<evidence type="ECO:0000313" key="5">
    <source>
        <dbReference type="EMBL" id="KAF7998328.1"/>
    </source>
</evidence>
<dbReference type="GO" id="GO:0033615">
    <property type="term" value="P:mitochondrial proton-transporting ATP synthase complex assembly"/>
    <property type="evidence" value="ECO:0007669"/>
    <property type="project" value="TreeGrafter"/>
</dbReference>
<dbReference type="OrthoDB" id="24670at2759"/>
<evidence type="ECO:0000256" key="4">
    <source>
        <dbReference type="ARBA" id="ARBA00023128"/>
    </source>
</evidence>
<comment type="similarity">
    <text evidence="2">Belongs to the ATP11 family.</text>
</comment>
<dbReference type="PANTHER" id="PTHR13126:SF0">
    <property type="entry name" value="ATP SYNTHASE MITOCHONDRIAL F1 COMPLEX ASSEMBLY FACTOR 1"/>
    <property type="match status" value="1"/>
</dbReference>
<keyword evidence="6" id="KW-1185">Reference proteome</keyword>
<keyword evidence="3" id="KW-0809">Transit peptide</keyword>
<evidence type="ECO:0008006" key="7">
    <source>
        <dbReference type="Google" id="ProtNLM"/>
    </source>
</evidence>
<organism evidence="5 6">
    <name type="scientific">Aphidius gifuensis</name>
    <name type="common">Parasitoid wasp</name>
    <dbReference type="NCBI Taxonomy" id="684658"/>
    <lineage>
        <taxon>Eukaryota</taxon>
        <taxon>Metazoa</taxon>
        <taxon>Ecdysozoa</taxon>
        <taxon>Arthropoda</taxon>
        <taxon>Hexapoda</taxon>
        <taxon>Insecta</taxon>
        <taxon>Pterygota</taxon>
        <taxon>Neoptera</taxon>
        <taxon>Endopterygota</taxon>
        <taxon>Hymenoptera</taxon>
        <taxon>Apocrita</taxon>
        <taxon>Ichneumonoidea</taxon>
        <taxon>Braconidae</taxon>
        <taxon>Aphidiinae</taxon>
        <taxon>Aphidius</taxon>
    </lineage>
</organism>
<name>A0A835CYB1_APHGI</name>
<gene>
    <name evidence="5" type="ORF">HCN44_009726</name>
</gene>
<keyword evidence="4" id="KW-0496">Mitochondrion</keyword>
<evidence type="ECO:0000313" key="6">
    <source>
        <dbReference type="Proteomes" id="UP000639338"/>
    </source>
</evidence>
<dbReference type="InterPro" id="IPR010591">
    <property type="entry name" value="ATP11"/>
</dbReference>
<dbReference type="Pfam" id="PF06644">
    <property type="entry name" value="ATP11"/>
    <property type="match status" value="1"/>
</dbReference>
<evidence type="ECO:0000256" key="3">
    <source>
        <dbReference type="ARBA" id="ARBA00022946"/>
    </source>
</evidence>
<dbReference type="EMBL" id="JACMRX010000001">
    <property type="protein sequence ID" value="KAF7998328.1"/>
    <property type="molecule type" value="Genomic_DNA"/>
</dbReference>
<evidence type="ECO:0000256" key="2">
    <source>
        <dbReference type="ARBA" id="ARBA00009116"/>
    </source>
</evidence>
<dbReference type="AlphaFoldDB" id="A0A835CYB1"/>
<dbReference type="GO" id="GO:0005739">
    <property type="term" value="C:mitochondrion"/>
    <property type="evidence" value="ECO:0007669"/>
    <property type="project" value="UniProtKB-SubCell"/>
</dbReference>
<sequence length="298" mass="34795">MAISFCRLSSGTLNNLYKNSRYIMTTPTARAKNLLDSVKDNPYFTKYAKAITKLQETNPEDFVARIEAKQALEKKNREEAKKFKNDASAKPKLSEHMQKKKALLSDIMKVELLENKGKQEITDIWINYHKNKDCISGILEPHVFDKLIDNGLKYPTFILPLPRENGYEFILVQFSNNEIHMTPLLWYQTHKENAPECMTIVHYEDFKESKNVVLMRGQFDIKSISVQEAQCLANQLQLYYTTDNDTRLNILKTFNQRPDEFKHMDLIKQLESIELFTNDNKNSSDDVDDVKKIIEKKQ</sequence>
<reference evidence="5 6" key="1">
    <citation type="submission" date="2020-08" db="EMBL/GenBank/DDBJ databases">
        <title>Aphidius gifuensis genome sequencing and assembly.</title>
        <authorList>
            <person name="Du Z."/>
        </authorList>
    </citation>
    <scope>NUCLEOTIDE SEQUENCE [LARGE SCALE GENOMIC DNA]</scope>
    <source>
        <strain evidence="5">YNYX2018</strain>
        <tissue evidence="5">Adults</tissue>
    </source>
</reference>
<dbReference type="PANTHER" id="PTHR13126">
    <property type="entry name" value="CHAPERONE ATP11"/>
    <property type="match status" value="1"/>
</dbReference>
<protein>
    <recommendedName>
        <fullName evidence="7">ATP synthase mitochondrial F1 complex assembly factor 1</fullName>
    </recommendedName>
</protein>
<accession>A0A835CYB1</accession>
<comment type="subcellular location">
    <subcellularLocation>
        <location evidence="1">Mitochondrion</location>
    </subcellularLocation>
</comment>
<evidence type="ECO:0000256" key="1">
    <source>
        <dbReference type="ARBA" id="ARBA00004173"/>
    </source>
</evidence>
<comment type="caution">
    <text evidence="5">The sequence shown here is derived from an EMBL/GenBank/DDBJ whole genome shotgun (WGS) entry which is preliminary data.</text>
</comment>
<proteinExistence type="inferred from homology"/>
<dbReference type="Proteomes" id="UP000639338">
    <property type="component" value="Unassembled WGS sequence"/>
</dbReference>